<reference evidence="2 3" key="1">
    <citation type="submission" date="2018-06" db="EMBL/GenBank/DDBJ databases">
        <title>Comparative genomics reveals the genomic features of Rhizophagus irregularis, R. cerebriforme, R. diaphanum and Gigaspora rosea, and their symbiotic lifestyle signature.</title>
        <authorList>
            <person name="Morin E."/>
            <person name="San Clemente H."/>
            <person name="Chen E.C.H."/>
            <person name="De La Providencia I."/>
            <person name="Hainaut M."/>
            <person name="Kuo A."/>
            <person name="Kohler A."/>
            <person name="Murat C."/>
            <person name="Tang N."/>
            <person name="Roy S."/>
            <person name="Loubradou J."/>
            <person name="Henrissat B."/>
            <person name="Grigoriev I.V."/>
            <person name="Corradi N."/>
            <person name="Roux C."/>
            <person name="Martin F.M."/>
        </authorList>
    </citation>
    <scope>NUCLEOTIDE SEQUENCE [LARGE SCALE GENOMIC DNA]</scope>
    <source>
        <strain evidence="2 3">DAOM 227022</strain>
    </source>
</reference>
<evidence type="ECO:0000313" key="2">
    <source>
        <dbReference type="EMBL" id="RIA80174.1"/>
    </source>
</evidence>
<accession>A0A397SCR9</accession>
<gene>
    <name evidence="2" type="ORF">C1645_882316</name>
</gene>
<keyword evidence="3" id="KW-1185">Reference proteome</keyword>
<feature type="coiled-coil region" evidence="1">
    <location>
        <begin position="13"/>
        <end position="54"/>
    </location>
</feature>
<protein>
    <recommendedName>
        <fullName evidence="4">Reverse transcriptase domain-containing protein</fullName>
    </recommendedName>
</protein>
<dbReference type="Proteomes" id="UP000265703">
    <property type="component" value="Unassembled WGS sequence"/>
</dbReference>
<dbReference type="OrthoDB" id="2442293at2759"/>
<evidence type="ECO:0000313" key="3">
    <source>
        <dbReference type="Proteomes" id="UP000265703"/>
    </source>
</evidence>
<comment type="caution">
    <text evidence="2">The sequence shown here is derived from an EMBL/GenBank/DDBJ whole genome shotgun (WGS) entry which is preliminary data.</text>
</comment>
<dbReference type="AlphaFoldDB" id="A0A397SCR9"/>
<evidence type="ECO:0000256" key="1">
    <source>
        <dbReference type="SAM" id="Coils"/>
    </source>
</evidence>
<dbReference type="EMBL" id="QKYT01001028">
    <property type="protein sequence ID" value="RIA80174.1"/>
    <property type="molecule type" value="Genomic_DNA"/>
</dbReference>
<proteinExistence type="predicted"/>
<evidence type="ECO:0008006" key="4">
    <source>
        <dbReference type="Google" id="ProtNLM"/>
    </source>
</evidence>
<organism evidence="2 3">
    <name type="scientific">Glomus cerebriforme</name>
    <dbReference type="NCBI Taxonomy" id="658196"/>
    <lineage>
        <taxon>Eukaryota</taxon>
        <taxon>Fungi</taxon>
        <taxon>Fungi incertae sedis</taxon>
        <taxon>Mucoromycota</taxon>
        <taxon>Glomeromycotina</taxon>
        <taxon>Glomeromycetes</taxon>
        <taxon>Glomerales</taxon>
        <taxon>Glomeraceae</taxon>
        <taxon>Glomus</taxon>
    </lineage>
</organism>
<keyword evidence="1" id="KW-0175">Coiled coil</keyword>
<name>A0A397SCR9_9GLOM</name>
<dbReference type="STRING" id="658196.A0A397SCR9"/>
<sequence>MVNMDKFKMIKQMEKLQKALVKSDDDLNKTRQTAMKSQEIVRKLEERSNQMTRNYREKLITNHKEIKHEVNRHYQTIAKIPKDQNIIPEKDEWDRTVSSLKNGSAQGPSLITYEINQETQFAWLPGKSTFEPIQIINEIIEDARENNKEIWILFQDLAKTYDNSVDIKMFKNQEFTVGLTDQYNVKVGIDQGEITSPVLWCIYYDPLFEMIIKPKLEYKIETSYIQ</sequence>